<dbReference type="EMBL" id="SRSF01000002">
    <property type="protein sequence ID" value="THH40591.1"/>
    <property type="molecule type" value="Genomic_DNA"/>
</dbReference>
<evidence type="ECO:0008006" key="3">
    <source>
        <dbReference type="Google" id="ProtNLM"/>
    </source>
</evidence>
<comment type="caution">
    <text evidence="1">The sequence shown here is derived from an EMBL/GenBank/DDBJ whole genome shotgun (WGS) entry which is preliminary data.</text>
</comment>
<proteinExistence type="predicted"/>
<keyword evidence="2" id="KW-1185">Reference proteome</keyword>
<reference evidence="1 2" key="1">
    <citation type="submission" date="2019-04" db="EMBL/GenBank/DDBJ databases">
        <title>Lewinella litorea sp. nov., isolated from a marine sand.</title>
        <authorList>
            <person name="Yoon J.-H."/>
        </authorList>
    </citation>
    <scope>NUCLEOTIDE SEQUENCE [LARGE SCALE GENOMIC DNA]</scope>
    <source>
        <strain evidence="1 2">HSMS-39</strain>
    </source>
</reference>
<sequence>MHPATRYDRLIRQFVLLACLLTLTLGGLHAQSPLDIGFHVSPQLRYVSSSEIEPVPTTGTYTRGKDGLSVGAGVGLYLEYAITPYWFVRSGVDFSYKRNYYQVEKVVIESDTILKGRNAIIFSSIEIPLSVVYRFDYLKNGDNFLIGVGTTLNRRLSNPRAWSTFNGNGRVKNKVDFAPQTVTVFAGYERELFPYVYTSIEPYLTYAPTKFNLERVTSAKVQIEAGLSLRFRLDN</sequence>
<dbReference type="Proteomes" id="UP000308528">
    <property type="component" value="Unassembled WGS sequence"/>
</dbReference>
<dbReference type="RefSeq" id="WP_136458001.1">
    <property type="nucleotide sequence ID" value="NZ_SRSF01000002.1"/>
</dbReference>
<evidence type="ECO:0000313" key="1">
    <source>
        <dbReference type="EMBL" id="THH40591.1"/>
    </source>
</evidence>
<dbReference type="AlphaFoldDB" id="A0A4S4NQF2"/>
<organism evidence="1 2">
    <name type="scientific">Neolewinella litorea</name>
    <dbReference type="NCBI Taxonomy" id="2562452"/>
    <lineage>
        <taxon>Bacteria</taxon>
        <taxon>Pseudomonadati</taxon>
        <taxon>Bacteroidota</taxon>
        <taxon>Saprospiria</taxon>
        <taxon>Saprospirales</taxon>
        <taxon>Lewinellaceae</taxon>
        <taxon>Neolewinella</taxon>
    </lineage>
</organism>
<dbReference type="OrthoDB" id="1491904at2"/>
<gene>
    <name evidence="1" type="ORF">E4021_07620</name>
</gene>
<evidence type="ECO:0000313" key="2">
    <source>
        <dbReference type="Proteomes" id="UP000308528"/>
    </source>
</evidence>
<protein>
    <recommendedName>
        <fullName evidence="3">Outer membrane protein beta-barrel domain-containing protein</fullName>
    </recommendedName>
</protein>
<name>A0A4S4NQF2_9BACT</name>
<accession>A0A4S4NQF2</accession>